<keyword evidence="6 7" id="KW-0472">Membrane</keyword>
<keyword evidence="5 7" id="KW-1133">Transmembrane helix</keyword>
<evidence type="ECO:0000256" key="7">
    <source>
        <dbReference type="SAM" id="Phobius"/>
    </source>
</evidence>
<evidence type="ECO:0000256" key="6">
    <source>
        <dbReference type="ARBA" id="ARBA00023136"/>
    </source>
</evidence>
<accession>A0A479ZZ74</accession>
<dbReference type="EMBL" id="BJCE01000099">
    <property type="protein sequence ID" value="GCL37827.1"/>
    <property type="molecule type" value="Genomic_DNA"/>
</dbReference>
<evidence type="ECO:0000256" key="2">
    <source>
        <dbReference type="ARBA" id="ARBA00022475"/>
    </source>
</evidence>
<evidence type="ECO:0000256" key="3">
    <source>
        <dbReference type="ARBA" id="ARBA00022692"/>
    </source>
</evidence>
<dbReference type="GO" id="GO:0005886">
    <property type="term" value="C:plasma membrane"/>
    <property type="evidence" value="ECO:0007669"/>
    <property type="project" value="UniProtKB-SubCell"/>
</dbReference>
<protein>
    <submittedName>
        <fullName evidence="9">Phosphoesterase PA-phosphatase-like protein</fullName>
    </submittedName>
</protein>
<evidence type="ECO:0000256" key="1">
    <source>
        <dbReference type="ARBA" id="ARBA00004651"/>
    </source>
</evidence>
<dbReference type="Gene3D" id="1.20.144.10">
    <property type="entry name" value="Phosphatidic acid phosphatase type 2/haloperoxidase"/>
    <property type="match status" value="2"/>
</dbReference>
<keyword evidence="10" id="KW-1185">Reference proteome</keyword>
<proteinExistence type="predicted"/>
<dbReference type="Pfam" id="PF01569">
    <property type="entry name" value="PAP2"/>
    <property type="match status" value="1"/>
</dbReference>
<comment type="subcellular location">
    <subcellularLocation>
        <location evidence="1">Cell membrane</location>
        <topology evidence="1">Multi-pass membrane protein</topology>
    </subcellularLocation>
</comment>
<keyword evidence="4" id="KW-0378">Hydrolase</keyword>
<keyword evidence="2" id="KW-1003">Cell membrane</keyword>
<dbReference type="RefSeq" id="WP_137667894.1">
    <property type="nucleotide sequence ID" value="NZ_BJCE01000099.1"/>
</dbReference>
<evidence type="ECO:0000259" key="8">
    <source>
        <dbReference type="SMART" id="SM00014"/>
    </source>
</evidence>
<dbReference type="GO" id="GO:0016787">
    <property type="term" value="F:hydrolase activity"/>
    <property type="evidence" value="ECO:0007669"/>
    <property type="project" value="UniProtKB-KW"/>
</dbReference>
<feature type="transmembrane region" description="Helical" evidence="7">
    <location>
        <begin position="149"/>
        <end position="171"/>
    </location>
</feature>
<dbReference type="CDD" id="cd03392">
    <property type="entry name" value="PAP2_like_2"/>
    <property type="match status" value="1"/>
</dbReference>
<gene>
    <name evidence="9" type="ORF">SR1949_29390</name>
</gene>
<organism evidence="9 10">
    <name type="scientific">Sphaerospermopsis reniformis</name>
    <dbReference type="NCBI Taxonomy" id="531300"/>
    <lineage>
        <taxon>Bacteria</taxon>
        <taxon>Bacillati</taxon>
        <taxon>Cyanobacteriota</taxon>
        <taxon>Cyanophyceae</taxon>
        <taxon>Nostocales</taxon>
        <taxon>Aphanizomenonaceae</taxon>
        <taxon>Sphaerospermopsis</taxon>
    </lineage>
</organism>
<dbReference type="InterPro" id="IPR036938">
    <property type="entry name" value="PAP2/HPO_sf"/>
</dbReference>
<dbReference type="Proteomes" id="UP000300142">
    <property type="component" value="Unassembled WGS sequence"/>
</dbReference>
<dbReference type="SUPFAM" id="SSF48317">
    <property type="entry name" value="Acid phosphatase/Vanadium-dependent haloperoxidase"/>
    <property type="match status" value="1"/>
</dbReference>
<evidence type="ECO:0000256" key="4">
    <source>
        <dbReference type="ARBA" id="ARBA00022801"/>
    </source>
</evidence>
<name>A0A479ZZ74_9CYAN</name>
<keyword evidence="3 7" id="KW-0812">Transmembrane</keyword>
<feature type="transmembrane region" description="Helical" evidence="7">
    <location>
        <begin position="85"/>
        <end position="103"/>
    </location>
</feature>
<evidence type="ECO:0000256" key="5">
    <source>
        <dbReference type="ARBA" id="ARBA00022989"/>
    </source>
</evidence>
<dbReference type="PANTHER" id="PTHR14969:SF62">
    <property type="entry name" value="DECAPRENYLPHOSPHORYL-5-PHOSPHORIBOSE PHOSPHATASE RV3807C-RELATED"/>
    <property type="match status" value="1"/>
</dbReference>
<dbReference type="PANTHER" id="PTHR14969">
    <property type="entry name" value="SPHINGOSINE-1-PHOSPHATE PHOSPHOHYDROLASE"/>
    <property type="match status" value="1"/>
</dbReference>
<dbReference type="InterPro" id="IPR000326">
    <property type="entry name" value="PAP2/HPO"/>
</dbReference>
<feature type="transmembrane region" description="Helical" evidence="7">
    <location>
        <begin position="205"/>
        <end position="223"/>
    </location>
</feature>
<reference evidence="10" key="1">
    <citation type="submission" date="2019-02" db="EMBL/GenBank/DDBJ databases">
        <title>Draft genome sequence of Sphaerospermopsis reniformis NIES-1949.</title>
        <authorList>
            <person name="Yamaguchi H."/>
            <person name="Suzuki S."/>
            <person name="Kawachi M."/>
        </authorList>
    </citation>
    <scope>NUCLEOTIDE SEQUENCE [LARGE SCALE GENOMIC DNA]</scope>
    <source>
        <strain evidence="10">NIES-1949</strain>
    </source>
</reference>
<comment type="caution">
    <text evidence="9">The sequence shown here is derived from an EMBL/GenBank/DDBJ whole genome shotgun (WGS) entry which is preliminary data.</text>
</comment>
<evidence type="ECO:0000313" key="10">
    <source>
        <dbReference type="Proteomes" id="UP000300142"/>
    </source>
</evidence>
<feature type="transmembrane region" description="Helical" evidence="7">
    <location>
        <begin position="178"/>
        <end position="199"/>
    </location>
</feature>
<dbReference type="SMART" id="SM00014">
    <property type="entry name" value="acidPPc"/>
    <property type="match status" value="1"/>
</dbReference>
<feature type="domain" description="Phosphatidic acid phosphatase type 2/haloperoxidase" evidence="8">
    <location>
        <begin position="110"/>
        <end position="220"/>
    </location>
</feature>
<dbReference type="AlphaFoldDB" id="A0A479ZZ74"/>
<sequence>MNKMKMMKEEHTSKVMVIKNLLFSNWRSLLLMLIGVYLPLQVVEIMAVKISQNKDSFSWDVPILMAIHSTANPQLDAIAVVLTKWGSFWTAFPVLSAIAIILLRNRRWRTFNYLITTAIGNLIINHTAKEIIQRTRPNLWISKAPELDYAFPSGHAMTSMTLVAILVILTWDHPWRWLVLIIGSFYLLIIAWTRLYLGVHFPSDILAGWMLALAWAIGMNLIIKP</sequence>
<evidence type="ECO:0000313" key="9">
    <source>
        <dbReference type="EMBL" id="GCL37827.1"/>
    </source>
</evidence>